<keyword evidence="1" id="KW-1133">Transmembrane helix</keyword>
<dbReference type="InterPro" id="IPR019421">
    <property type="entry name" value="7TM_GPCR_serpentine_rcpt_Srd"/>
</dbReference>
<protein>
    <recommendedName>
        <fullName evidence="4">G protein-coupled receptor</fullName>
    </recommendedName>
</protein>
<evidence type="ECO:0000313" key="3">
    <source>
        <dbReference type="Proteomes" id="UP001432027"/>
    </source>
</evidence>
<dbReference type="Pfam" id="PF10317">
    <property type="entry name" value="7TM_GPCR_Srd"/>
    <property type="match status" value="1"/>
</dbReference>
<dbReference type="AlphaFoldDB" id="A0AAV5TZQ7"/>
<gene>
    <name evidence="2" type="ORF">PENTCL1PPCAC_21858</name>
</gene>
<keyword evidence="3" id="KW-1185">Reference proteome</keyword>
<reference evidence="2" key="1">
    <citation type="submission" date="2023-10" db="EMBL/GenBank/DDBJ databases">
        <title>Genome assembly of Pristionchus species.</title>
        <authorList>
            <person name="Yoshida K."/>
            <person name="Sommer R.J."/>
        </authorList>
    </citation>
    <scope>NUCLEOTIDE SEQUENCE</scope>
    <source>
        <strain evidence="2">RS0144</strain>
    </source>
</reference>
<feature type="non-terminal residue" evidence="2">
    <location>
        <position position="91"/>
    </location>
</feature>
<organism evidence="2 3">
    <name type="scientific">Pristionchus entomophagus</name>
    <dbReference type="NCBI Taxonomy" id="358040"/>
    <lineage>
        <taxon>Eukaryota</taxon>
        <taxon>Metazoa</taxon>
        <taxon>Ecdysozoa</taxon>
        <taxon>Nematoda</taxon>
        <taxon>Chromadorea</taxon>
        <taxon>Rhabditida</taxon>
        <taxon>Rhabditina</taxon>
        <taxon>Diplogasteromorpha</taxon>
        <taxon>Diplogasteroidea</taxon>
        <taxon>Neodiplogasteridae</taxon>
        <taxon>Pristionchus</taxon>
    </lineage>
</organism>
<keyword evidence="1" id="KW-0812">Transmembrane</keyword>
<accession>A0AAV5TZQ7</accession>
<proteinExistence type="predicted"/>
<comment type="caution">
    <text evidence="2">The sequence shown here is derived from an EMBL/GenBank/DDBJ whole genome shotgun (WGS) entry which is preliminary data.</text>
</comment>
<evidence type="ECO:0008006" key="4">
    <source>
        <dbReference type="Google" id="ProtNLM"/>
    </source>
</evidence>
<evidence type="ECO:0000313" key="2">
    <source>
        <dbReference type="EMBL" id="GMS99683.1"/>
    </source>
</evidence>
<dbReference type="EMBL" id="BTSX01000005">
    <property type="protein sequence ID" value="GMS99683.1"/>
    <property type="molecule type" value="Genomic_DNA"/>
</dbReference>
<feature type="transmembrane region" description="Helical" evidence="1">
    <location>
        <begin position="43"/>
        <end position="63"/>
    </location>
</feature>
<sequence length="91" mass="10508">AFFVSLRPDIHSEIRAYINQTSPTLLSQTATYYGASMTSPQTLFLIFYVIAPWAPVILANFVYRSKALKFLRDNTSIFSTEMRRLQKQLIK</sequence>
<evidence type="ECO:0000256" key="1">
    <source>
        <dbReference type="SAM" id="Phobius"/>
    </source>
</evidence>
<name>A0AAV5TZQ7_9BILA</name>
<keyword evidence="1" id="KW-0472">Membrane</keyword>
<feature type="non-terminal residue" evidence="2">
    <location>
        <position position="1"/>
    </location>
</feature>
<dbReference type="Proteomes" id="UP001432027">
    <property type="component" value="Unassembled WGS sequence"/>
</dbReference>